<name>A0A368JLW8_9BACT</name>
<dbReference type="CDD" id="cd16917">
    <property type="entry name" value="HATPase_UhpB-NarQ-NarX-like"/>
    <property type="match status" value="1"/>
</dbReference>
<keyword evidence="6" id="KW-0418">Kinase</keyword>
<dbReference type="InterPro" id="IPR050482">
    <property type="entry name" value="Sensor_HK_TwoCompSys"/>
</dbReference>
<feature type="domain" description="Histidine kinase" evidence="12">
    <location>
        <begin position="601"/>
        <end position="689"/>
    </location>
</feature>
<proteinExistence type="predicted"/>
<comment type="caution">
    <text evidence="13">The sequence shown here is derived from an EMBL/GenBank/DDBJ whole genome shotgun (WGS) entry which is preliminary data.</text>
</comment>
<evidence type="ECO:0000256" key="9">
    <source>
        <dbReference type="PROSITE-ProRule" id="PRU00339"/>
    </source>
</evidence>
<dbReference type="InterPro" id="IPR011712">
    <property type="entry name" value="Sig_transdc_His_kin_sub3_dim/P"/>
</dbReference>
<dbReference type="Pfam" id="PF07730">
    <property type="entry name" value="HisKA_3"/>
    <property type="match status" value="1"/>
</dbReference>
<dbReference type="Gene3D" id="1.20.5.1930">
    <property type="match status" value="1"/>
</dbReference>
<protein>
    <recommendedName>
        <fullName evidence="2">histidine kinase</fullName>
        <ecNumber evidence="2">2.7.13.3</ecNumber>
    </recommendedName>
</protein>
<dbReference type="PROSITE" id="PS50109">
    <property type="entry name" value="HIS_KIN"/>
    <property type="match status" value="1"/>
</dbReference>
<dbReference type="Gene3D" id="1.25.40.10">
    <property type="entry name" value="Tetratricopeptide repeat domain"/>
    <property type="match status" value="2"/>
</dbReference>
<dbReference type="Pfam" id="PF13424">
    <property type="entry name" value="TPR_12"/>
    <property type="match status" value="2"/>
</dbReference>
<keyword evidence="5" id="KW-0547">Nucleotide-binding</keyword>
<evidence type="ECO:0000256" key="3">
    <source>
        <dbReference type="ARBA" id="ARBA00022553"/>
    </source>
</evidence>
<dbReference type="GO" id="GO:0000155">
    <property type="term" value="F:phosphorelay sensor kinase activity"/>
    <property type="evidence" value="ECO:0007669"/>
    <property type="project" value="InterPro"/>
</dbReference>
<keyword evidence="11" id="KW-0732">Signal</keyword>
<dbReference type="Pfam" id="PF02518">
    <property type="entry name" value="HATPase_c"/>
    <property type="match status" value="1"/>
</dbReference>
<dbReference type="SUPFAM" id="SSF48452">
    <property type="entry name" value="TPR-like"/>
    <property type="match status" value="2"/>
</dbReference>
<keyword evidence="7" id="KW-0067">ATP-binding</keyword>
<dbReference type="InterPro" id="IPR003594">
    <property type="entry name" value="HATPase_dom"/>
</dbReference>
<dbReference type="SMART" id="SM00387">
    <property type="entry name" value="HATPase_c"/>
    <property type="match status" value="1"/>
</dbReference>
<evidence type="ECO:0000256" key="7">
    <source>
        <dbReference type="ARBA" id="ARBA00022840"/>
    </source>
</evidence>
<dbReference type="RefSeq" id="WP_114407068.1">
    <property type="nucleotide sequence ID" value="NZ_QOWE01000012.1"/>
</dbReference>
<evidence type="ECO:0000256" key="5">
    <source>
        <dbReference type="ARBA" id="ARBA00022741"/>
    </source>
</evidence>
<evidence type="ECO:0000259" key="12">
    <source>
        <dbReference type="PROSITE" id="PS50109"/>
    </source>
</evidence>
<keyword evidence="3" id="KW-0597">Phosphoprotein</keyword>
<evidence type="ECO:0000256" key="4">
    <source>
        <dbReference type="ARBA" id="ARBA00022679"/>
    </source>
</evidence>
<dbReference type="EC" id="2.7.13.3" evidence="2"/>
<dbReference type="PROSITE" id="PS50005">
    <property type="entry name" value="TPR"/>
    <property type="match status" value="1"/>
</dbReference>
<keyword evidence="4" id="KW-0808">Transferase</keyword>
<dbReference type="InterPro" id="IPR036890">
    <property type="entry name" value="HATPase_C_sf"/>
</dbReference>
<dbReference type="PANTHER" id="PTHR24421:SF10">
    <property type="entry name" value="NITRATE_NITRITE SENSOR PROTEIN NARQ"/>
    <property type="match status" value="1"/>
</dbReference>
<sequence>MRNLLLLLLSSTFALAQNPVIDSLQNRLKQPQADSFRVMTLHELATNYWWNGYDSLAIQTLRAGMRVAQKANYPTGEIRARLALARIEADYLSDTKSAHAQLDTAYNQAVSIRDLSLQGQVFLRRGQLYSHILTKLPESRASLQKALAKFLEARDQRWEAQTYNEMAIMKMGEGQSVEAINLWLKARKIQENANDWKSLRATLPNLGAAYLQMNRYDDAMKYFTEGEKIANRLNDGMVKVFLIGRQAEIHEKKGRYDQALTLYLEQIKAYQNPYQPSSLARAYGAAGRVYIALKQYDKALTYSRLSQKTYRETVEDTQEALEHSAQHNFGEIYIARKQYARAIPYALTGLAWTEDAREMRPERTKYLRQLAIAYDNLNQPAKALRYYKWYKAEADTILNEESLQKVTIAGMTYDFEKKQQVTRLQQAQQQNRITTLEKDQLTQSRNFLIAMLVLSGGTLGYVVWSNRRLRIKNEELSRKNAEIEAALYRGQTMERKRVASELHDSVAAKVSALKWRFEAMDTSQFDDGQQREHTRLLDHMGEVYDDIRAISHNLMPEILEKQGLQAALIKLTDTLNVQNRTRFMLEVDDSGADVRGKTAYELYAISLELVNNILKHANARSAGIALHRQNGFLKLTIQDDGAGIDENTVSDGIGMRNIQARLERLGGSFYISSPEPGGTCVNVQVPMAS</sequence>
<evidence type="ECO:0000256" key="2">
    <source>
        <dbReference type="ARBA" id="ARBA00012438"/>
    </source>
</evidence>
<dbReference type="InterPro" id="IPR005467">
    <property type="entry name" value="His_kinase_dom"/>
</dbReference>
<gene>
    <name evidence="13" type="ORF">DUE52_16205</name>
</gene>
<evidence type="ECO:0000256" key="11">
    <source>
        <dbReference type="SAM" id="SignalP"/>
    </source>
</evidence>
<dbReference type="Gene3D" id="3.30.565.10">
    <property type="entry name" value="Histidine kinase-like ATPase, C-terminal domain"/>
    <property type="match status" value="1"/>
</dbReference>
<feature type="repeat" description="TPR" evidence="9">
    <location>
        <begin position="200"/>
        <end position="233"/>
    </location>
</feature>
<dbReference type="Proteomes" id="UP000253383">
    <property type="component" value="Unassembled WGS sequence"/>
</dbReference>
<dbReference type="InterPro" id="IPR019734">
    <property type="entry name" value="TPR_rpt"/>
</dbReference>
<dbReference type="AlphaFoldDB" id="A0A368JLW8"/>
<keyword evidence="9" id="KW-0802">TPR repeat</keyword>
<comment type="catalytic activity">
    <reaction evidence="1">
        <text>ATP + protein L-histidine = ADP + protein N-phospho-L-histidine.</text>
        <dbReference type="EC" id="2.7.13.3"/>
    </reaction>
</comment>
<dbReference type="EMBL" id="QOWE01000012">
    <property type="protein sequence ID" value="RCR68649.1"/>
    <property type="molecule type" value="Genomic_DNA"/>
</dbReference>
<evidence type="ECO:0000313" key="13">
    <source>
        <dbReference type="EMBL" id="RCR68649.1"/>
    </source>
</evidence>
<accession>A0A368JLW8</accession>
<dbReference type="SUPFAM" id="SSF55874">
    <property type="entry name" value="ATPase domain of HSP90 chaperone/DNA topoisomerase II/histidine kinase"/>
    <property type="match status" value="1"/>
</dbReference>
<dbReference type="GO" id="GO:0046983">
    <property type="term" value="F:protein dimerization activity"/>
    <property type="evidence" value="ECO:0007669"/>
    <property type="project" value="InterPro"/>
</dbReference>
<keyword evidence="10" id="KW-0175">Coiled coil</keyword>
<feature type="signal peptide" evidence="11">
    <location>
        <begin position="1"/>
        <end position="16"/>
    </location>
</feature>
<keyword evidence="8" id="KW-0902">Two-component regulatory system</keyword>
<feature type="chain" id="PRO_5016942448" description="histidine kinase" evidence="11">
    <location>
        <begin position="17"/>
        <end position="689"/>
    </location>
</feature>
<keyword evidence="14" id="KW-1185">Reference proteome</keyword>
<dbReference type="InterPro" id="IPR011990">
    <property type="entry name" value="TPR-like_helical_dom_sf"/>
</dbReference>
<reference evidence="13 14" key="1">
    <citation type="submission" date="2018-07" db="EMBL/GenBank/DDBJ databases">
        <title>Genome analysis of Larkinella rosea.</title>
        <authorList>
            <person name="Zhou Z."/>
            <person name="Wang G."/>
        </authorList>
    </citation>
    <scope>NUCLEOTIDE SEQUENCE [LARGE SCALE GENOMIC DNA]</scope>
    <source>
        <strain evidence="14">zzj9</strain>
    </source>
</reference>
<evidence type="ECO:0000256" key="6">
    <source>
        <dbReference type="ARBA" id="ARBA00022777"/>
    </source>
</evidence>
<evidence type="ECO:0000256" key="8">
    <source>
        <dbReference type="ARBA" id="ARBA00023012"/>
    </source>
</evidence>
<feature type="coiled-coil region" evidence="10">
    <location>
        <begin position="424"/>
        <end position="486"/>
    </location>
</feature>
<dbReference type="GO" id="GO:0016020">
    <property type="term" value="C:membrane"/>
    <property type="evidence" value="ECO:0007669"/>
    <property type="project" value="InterPro"/>
</dbReference>
<evidence type="ECO:0000256" key="1">
    <source>
        <dbReference type="ARBA" id="ARBA00000085"/>
    </source>
</evidence>
<dbReference type="OrthoDB" id="613934at2"/>
<dbReference type="PANTHER" id="PTHR24421">
    <property type="entry name" value="NITRATE/NITRITE SENSOR PROTEIN NARX-RELATED"/>
    <property type="match status" value="1"/>
</dbReference>
<evidence type="ECO:0000256" key="10">
    <source>
        <dbReference type="SAM" id="Coils"/>
    </source>
</evidence>
<organism evidence="13 14">
    <name type="scientific">Larkinella punicea</name>
    <dbReference type="NCBI Taxonomy" id="2315727"/>
    <lineage>
        <taxon>Bacteria</taxon>
        <taxon>Pseudomonadati</taxon>
        <taxon>Bacteroidota</taxon>
        <taxon>Cytophagia</taxon>
        <taxon>Cytophagales</taxon>
        <taxon>Spirosomataceae</taxon>
        <taxon>Larkinella</taxon>
    </lineage>
</organism>
<dbReference type="GO" id="GO:0005524">
    <property type="term" value="F:ATP binding"/>
    <property type="evidence" value="ECO:0007669"/>
    <property type="project" value="UniProtKB-KW"/>
</dbReference>
<dbReference type="SMART" id="SM00028">
    <property type="entry name" value="TPR"/>
    <property type="match status" value="6"/>
</dbReference>
<evidence type="ECO:0000313" key="14">
    <source>
        <dbReference type="Proteomes" id="UP000253383"/>
    </source>
</evidence>